<dbReference type="InterPro" id="IPR020472">
    <property type="entry name" value="WD40_PAC1"/>
</dbReference>
<keyword evidence="6" id="KW-1133">Transmembrane helix</keyword>
<feature type="domain" description="Ig-like" evidence="8">
    <location>
        <begin position="1"/>
        <end position="83"/>
    </location>
</feature>
<dbReference type="InterPro" id="IPR001496">
    <property type="entry name" value="SOCS_box"/>
</dbReference>
<dbReference type="SUPFAM" id="SSF48726">
    <property type="entry name" value="Immunoglobulin"/>
    <property type="match status" value="2"/>
</dbReference>
<organism evidence="9 10">
    <name type="scientific">Atractosteus spatula</name>
    <name type="common">Alligator gar</name>
    <name type="synonym">Lepisosteus spatula</name>
    <dbReference type="NCBI Taxonomy" id="7917"/>
    <lineage>
        <taxon>Eukaryota</taxon>
        <taxon>Metazoa</taxon>
        <taxon>Chordata</taxon>
        <taxon>Craniata</taxon>
        <taxon>Vertebrata</taxon>
        <taxon>Euteleostomi</taxon>
        <taxon>Actinopterygii</taxon>
        <taxon>Neopterygii</taxon>
        <taxon>Holostei</taxon>
        <taxon>Semionotiformes</taxon>
        <taxon>Lepisosteidae</taxon>
        <taxon>Atractosteus</taxon>
    </lineage>
</organism>
<keyword evidence="10" id="KW-1185">Reference proteome</keyword>
<feature type="repeat" description="WD" evidence="5">
    <location>
        <begin position="419"/>
        <end position="443"/>
    </location>
</feature>
<evidence type="ECO:0000256" key="6">
    <source>
        <dbReference type="SAM" id="Phobius"/>
    </source>
</evidence>
<evidence type="ECO:0000256" key="4">
    <source>
        <dbReference type="ARBA" id="ARBA00022786"/>
    </source>
</evidence>
<dbReference type="Gene3D" id="2.60.40.10">
    <property type="entry name" value="Immunoglobulins"/>
    <property type="match status" value="2"/>
</dbReference>
<dbReference type="PANTHER" id="PTHR15622">
    <property type="entry name" value="WD40 REPEAT PROTEIN"/>
    <property type="match status" value="1"/>
</dbReference>
<dbReference type="InterPro" id="IPR051983">
    <property type="entry name" value="WSB_SOCS-box_domain"/>
</dbReference>
<dbReference type="SMART" id="SM00320">
    <property type="entry name" value="WD40"/>
    <property type="match status" value="5"/>
</dbReference>
<dbReference type="EMBL" id="JAAWVO010023218">
    <property type="protein sequence ID" value="MBN3315684.1"/>
    <property type="molecule type" value="Genomic_DNA"/>
</dbReference>
<keyword evidence="2 5" id="KW-0853">WD repeat</keyword>
<keyword evidence="4" id="KW-0833">Ubl conjugation pathway</keyword>
<dbReference type="InterPro" id="IPR003599">
    <property type="entry name" value="Ig_sub"/>
</dbReference>
<accession>A0A8J7NPC0</accession>
<dbReference type="Pfam" id="PF00400">
    <property type="entry name" value="WD40"/>
    <property type="match status" value="5"/>
</dbReference>
<dbReference type="SMART" id="SM00253">
    <property type="entry name" value="SOCS"/>
    <property type="match status" value="1"/>
</dbReference>
<feature type="repeat" description="WD" evidence="5">
    <location>
        <begin position="457"/>
        <end position="489"/>
    </location>
</feature>
<dbReference type="Proteomes" id="UP000736164">
    <property type="component" value="Unassembled WGS sequence"/>
</dbReference>
<feature type="domain" description="SOCS box" evidence="7">
    <location>
        <begin position="494"/>
        <end position="533"/>
    </location>
</feature>
<dbReference type="InterPro" id="IPR013098">
    <property type="entry name" value="Ig_I-set"/>
</dbReference>
<dbReference type="PROSITE" id="PS50225">
    <property type="entry name" value="SOCS"/>
    <property type="match status" value="1"/>
</dbReference>
<dbReference type="UniPathway" id="UPA00143"/>
<sequence length="551" mass="61286">MGNVSMQLLLRCIWNGVYPLPTLHWTERSRSLGDREPVLNVSQTGESLEVKLNRSQLRDGQELRCTGHHPALEPKDYRSCSVTLKAPYPQGDPLVTAFAGKNVVLKCTETESIPPANTTWLKTIRQEKIIPSSKYIISQDGPVFTLTIVNCSKEEDEGVYFCRSENPISVQELEVYLTIKSSASNAGGVIGTFIAVLIVAAGIVVGVIAYSNRDRICLGHSFGNEERSDVLNLVDSDEEELFNDSATRITAVANGHATSLVQIHHNSPGHLLFNLTEHRDVVRDLTFAPNGGLILVSGSRDKTLRIWDLTKDRKKAHVLTGHGNWVYSCCISPDCSIVASVCGHNQVYLWSLRSYTFIRYLEGKHCLISCDFSPDGALLITAAFSKELILWDPYTGEALRKLSHCFSPEYFPPPPDVTMRAVRFSPEGLYFASVAEDRAVRIWALGIDSPVMENCYTGVHVSNGLCCAFHPQGGVVATGTRDGYVQFWSTPRIVPSLRHLSRVSLRHSVSTYQVMALPIPNKMKDFLTYRTLARCHERSELHHLQDVVSLN</sequence>
<dbReference type="Gene3D" id="2.130.10.10">
    <property type="entry name" value="YVTN repeat-like/Quinoprotein amine dehydrogenase"/>
    <property type="match status" value="2"/>
</dbReference>
<protein>
    <submittedName>
        <fullName evidence="9">WSB2 protein</fullName>
    </submittedName>
</protein>
<dbReference type="PROSITE" id="PS00678">
    <property type="entry name" value="WD_REPEATS_1"/>
    <property type="match status" value="1"/>
</dbReference>
<evidence type="ECO:0000256" key="3">
    <source>
        <dbReference type="ARBA" id="ARBA00022737"/>
    </source>
</evidence>
<dbReference type="InterPro" id="IPR001680">
    <property type="entry name" value="WD40_rpt"/>
</dbReference>
<dbReference type="SUPFAM" id="SSF50978">
    <property type="entry name" value="WD40 repeat-like"/>
    <property type="match status" value="1"/>
</dbReference>
<feature type="repeat" description="WD" evidence="5">
    <location>
        <begin position="319"/>
        <end position="360"/>
    </location>
</feature>
<evidence type="ECO:0000256" key="5">
    <source>
        <dbReference type="PROSITE-ProRule" id="PRU00221"/>
    </source>
</evidence>
<dbReference type="GO" id="GO:0000209">
    <property type="term" value="P:protein polyubiquitination"/>
    <property type="evidence" value="ECO:0007669"/>
    <property type="project" value="TreeGrafter"/>
</dbReference>
<name>A0A8J7NPC0_ATRSP</name>
<dbReference type="SUPFAM" id="SSF158235">
    <property type="entry name" value="SOCS box-like"/>
    <property type="match status" value="1"/>
</dbReference>
<evidence type="ECO:0000256" key="2">
    <source>
        <dbReference type="ARBA" id="ARBA00022574"/>
    </source>
</evidence>
<keyword evidence="6" id="KW-0812">Transmembrane</keyword>
<dbReference type="InterPro" id="IPR015943">
    <property type="entry name" value="WD40/YVTN_repeat-like_dom_sf"/>
</dbReference>
<comment type="pathway">
    <text evidence="1">Protein modification; protein ubiquitination.</text>
</comment>
<dbReference type="InterPro" id="IPR019775">
    <property type="entry name" value="WD40_repeat_CS"/>
</dbReference>
<evidence type="ECO:0000256" key="1">
    <source>
        <dbReference type="ARBA" id="ARBA00004906"/>
    </source>
</evidence>
<dbReference type="InterPro" id="IPR007110">
    <property type="entry name" value="Ig-like_dom"/>
</dbReference>
<dbReference type="SMART" id="SM00969">
    <property type="entry name" value="SOCS_box"/>
    <property type="match status" value="1"/>
</dbReference>
<dbReference type="InterPro" id="IPR036036">
    <property type="entry name" value="SOCS_box-like_dom_sf"/>
</dbReference>
<evidence type="ECO:0000259" key="8">
    <source>
        <dbReference type="PROSITE" id="PS50835"/>
    </source>
</evidence>
<proteinExistence type="predicted"/>
<dbReference type="InterPro" id="IPR013783">
    <property type="entry name" value="Ig-like_fold"/>
</dbReference>
<dbReference type="GO" id="GO:0035556">
    <property type="term" value="P:intracellular signal transduction"/>
    <property type="evidence" value="ECO:0007669"/>
    <property type="project" value="InterPro"/>
</dbReference>
<keyword evidence="3" id="KW-0677">Repeat</keyword>
<evidence type="ECO:0000313" key="10">
    <source>
        <dbReference type="Proteomes" id="UP000736164"/>
    </source>
</evidence>
<feature type="non-terminal residue" evidence="9">
    <location>
        <position position="551"/>
    </location>
</feature>
<dbReference type="Pfam" id="PF07679">
    <property type="entry name" value="I-set"/>
    <property type="match status" value="1"/>
</dbReference>
<dbReference type="PROSITE" id="PS50082">
    <property type="entry name" value="WD_REPEATS_2"/>
    <property type="match status" value="4"/>
</dbReference>
<dbReference type="SMART" id="SM00409">
    <property type="entry name" value="IG"/>
    <property type="match status" value="1"/>
</dbReference>
<gene>
    <name evidence="9" type="primary">Wsb2</name>
    <name evidence="9" type="ORF">GTO95_0008312</name>
</gene>
<feature type="domain" description="Ig-like" evidence="8">
    <location>
        <begin position="89"/>
        <end position="178"/>
    </location>
</feature>
<feature type="non-terminal residue" evidence="9">
    <location>
        <position position="1"/>
    </location>
</feature>
<reference evidence="9" key="1">
    <citation type="journal article" date="2021" name="Cell">
        <title>Tracing the genetic footprints of vertebrate landing in non-teleost ray-finned fishes.</title>
        <authorList>
            <person name="Bi X."/>
            <person name="Wang K."/>
            <person name="Yang L."/>
            <person name="Pan H."/>
            <person name="Jiang H."/>
            <person name="Wei Q."/>
            <person name="Fang M."/>
            <person name="Yu H."/>
            <person name="Zhu C."/>
            <person name="Cai Y."/>
            <person name="He Y."/>
            <person name="Gan X."/>
            <person name="Zeng H."/>
            <person name="Yu D."/>
            <person name="Zhu Y."/>
            <person name="Jiang H."/>
            <person name="Qiu Q."/>
            <person name="Yang H."/>
            <person name="Zhang Y.E."/>
            <person name="Wang W."/>
            <person name="Zhu M."/>
            <person name="He S."/>
            <person name="Zhang G."/>
        </authorList>
    </citation>
    <scope>NUCLEOTIDE SEQUENCE</scope>
    <source>
        <strain evidence="9">Allg_001</strain>
    </source>
</reference>
<dbReference type="PRINTS" id="PR00320">
    <property type="entry name" value="GPROTEINBRPT"/>
</dbReference>
<feature type="transmembrane region" description="Helical" evidence="6">
    <location>
        <begin position="189"/>
        <end position="210"/>
    </location>
</feature>
<feature type="repeat" description="WD" evidence="5">
    <location>
        <begin position="275"/>
        <end position="317"/>
    </location>
</feature>
<dbReference type="InterPro" id="IPR036322">
    <property type="entry name" value="WD40_repeat_dom_sf"/>
</dbReference>
<comment type="caution">
    <text evidence="9">The sequence shown here is derived from an EMBL/GenBank/DDBJ whole genome shotgun (WGS) entry which is preliminary data.</text>
</comment>
<evidence type="ECO:0000313" key="9">
    <source>
        <dbReference type="EMBL" id="MBN3315684.1"/>
    </source>
</evidence>
<dbReference type="Gene3D" id="1.10.750.20">
    <property type="entry name" value="SOCS box"/>
    <property type="match status" value="1"/>
</dbReference>
<dbReference type="PROSITE" id="PS50835">
    <property type="entry name" value="IG_LIKE"/>
    <property type="match status" value="2"/>
</dbReference>
<dbReference type="AlphaFoldDB" id="A0A8J7NPC0"/>
<evidence type="ECO:0000259" key="7">
    <source>
        <dbReference type="PROSITE" id="PS50225"/>
    </source>
</evidence>
<dbReference type="PANTHER" id="PTHR15622:SF1">
    <property type="entry name" value="WD REPEAT AND SOCS BOX-CONTAINING PROTEIN 2"/>
    <property type="match status" value="1"/>
</dbReference>
<dbReference type="Pfam" id="PF07525">
    <property type="entry name" value="SOCS_box"/>
    <property type="match status" value="1"/>
</dbReference>
<keyword evidence="6" id="KW-0472">Membrane</keyword>
<dbReference type="PROSITE" id="PS50294">
    <property type="entry name" value="WD_REPEATS_REGION"/>
    <property type="match status" value="1"/>
</dbReference>
<dbReference type="InterPro" id="IPR036179">
    <property type="entry name" value="Ig-like_dom_sf"/>
</dbReference>
<dbReference type="CDD" id="cd00096">
    <property type="entry name" value="Ig"/>
    <property type="match status" value="1"/>
</dbReference>